<feature type="region of interest" description="Disordered" evidence="1">
    <location>
        <begin position="110"/>
        <end position="129"/>
    </location>
</feature>
<evidence type="ECO:0000256" key="1">
    <source>
        <dbReference type="SAM" id="MobiDB-lite"/>
    </source>
</evidence>
<name>A0A0G0Z1S8_9BACT</name>
<proteinExistence type="predicted"/>
<evidence type="ECO:0000313" key="3">
    <source>
        <dbReference type="EMBL" id="KKS42709.1"/>
    </source>
</evidence>
<keyword evidence="2" id="KW-0472">Membrane</keyword>
<dbReference type="EMBL" id="LCCW01000008">
    <property type="protein sequence ID" value="KKS42709.1"/>
    <property type="molecule type" value="Genomic_DNA"/>
</dbReference>
<gene>
    <name evidence="3" type="ORF">UV02_C0008G0004</name>
</gene>
<feature type="transmembrane region" description="Helical" evidence="2">
    <location>
        <begin position="58"/>
        <end position="76"/>
    </location>
</feature>
<feature type="transmembrane region" description="Helical" evidence="2">
    <location>
        <begin position="82"/>
        <end position="103"/>
    </location>
</feature>
<dbReference type="AlphaFoldDB" id="A0A0G0Z1S8"/>
<keyword evidence="2" id="KW-0812">Transmembrane</keyword>
<keyword evidence="2" id="KW-1133">Transmembrane helix</keyword>
<protein>
    <submittedName>
        <fullName evidence="3">Uncharacterized protein</fullName>
    </submittedName>
</protein>
<dbReference type="Proteomes" id="UP000034516">
    <property type="component" value="Unassembled WGS sequence"/>
</dbReference>
<accession>A0A0G0Z1S8</accession>
<evidence type="ECO:0000256" key="2">
    <source>
        <dbReference type="SAM" id="Phobius"/>
    </source>
</evidence>
<comment type="caution">
    <text evidence="3">The sequence shown here is derived from an EMBL/GenBank/DDBJ whole genome shotgun (WGS) entry which is preliminary data.</text>
</comment>
<sequence>MNKQNKIIWLLLLALFCLPAGATLIHFKIHKSIAWLPYLTLFDAVIVTLLFYFKKTSVYALFLNSIFVIIGVGYHLKFLPGGWADILISLTDFFVGLALYLLVTQTPMVKPPGEPSPPTNQAGATSINN</sequence>
<feature type="compositionally biased region" description="Polar residues" evidence="1">
    <location>
        <begin position="119"/>
        <end position="129"/>
    </location>
</feature>
<organism evidence="3 4">
    <name type="scientific">Candidatus Kuenenbacteria bacterium GW2011_GWA2_42_15</name>
    <dbReference type="NCBI Taxonomy" id="1618677"/>
    <lineage>
        <taxon>Bacteria</taxon>
        <taxon>Candidatus Kueneniibacteriota</taxon>
    </lineage>
</organism>
<feature type="transmembrane region" description="Helical" evidence="2">
    <location>
        <begin position="32"/>
        <end position="53"/>
    </location>
</feature>
<evidence type="ECO:0000313" key="4">
    <source>
        <dbReference type="Proteomes" id="UP000034516"/>
    </source>
</evidence>
<reference evidence="3 4" key="1">
    <citation type="journal article" date="2015" name="Nature">
        <title>rRNA introns, odd ribosomes, and small enigmatic genomes across a large radiation of phyla.</title>
        <authorList>
            <person name="Brown C.T."/>
            <person name="Hug L.A."/>
            <person name="Thomas B.C."/>
            <person name="Sharon I."/>
            <person name="Castelle C.J."/>
            <person name="Singh A."/>
            <person name="Wilkins M.J."/>
            <person name="Williams K.H."/>
            <person name="Banfield J.F."/>
        </authorList>
    </citation>
    <scope>NUCLEOTIDE SEQUENCE [LARGE SCALE GENOMIC DNA]</scope>
</reference>